<evidence type="ECO:0000259" key="2">
    <source>
        <dbReference type="Pfam" id="PF13193"/>
    </source>
</evidence>
<evidence type="ECO:0000259" key="1">
    <source>
        <dbReference type="Pfam" id="PF00501"/>
    </source>
</evidence>
<dbReference type="AlphaFoldDB" id="A0A494XUP6"/>
<dbReference type="PROSITE" id="PS00455">
    <property type="entry name" value="AMP_BINDING"/>
    <property type="match status" value="1"/>
</dbReference>
<dbReference type="Pfam" id="PF13193">
    <property type="entry name" value="AMP-binding_C"/>
    <property type="match status" value="1"/>
</dbReference>
<gene>
    <name evidence="3" type="ORF">D7S86_17150</name>
</gene>
<feature type="domain" description="AMP-dependent synthetase/ligase" evidence="1">
    <location>
        <begin position="21"/>
        <end position="358"/>
    </location>
</feature>
<dbReference type="InterPro" id="IPR000873">
    <property type="entry name" value="AMP-dep_synth/lig_dom"/>
</dbReference>
<dbReference type="Gene3D" id="3.30.300.30">
    <property type="match status" value="1"/>
</dbReference>
<feature type="domain" description="AMP-binding enzyme C-terminal" evidence="2">
    <location>
        <begin position="409"/>
        <end position="480"/>
    </location>
</feature>
<keyword evidence="3" id="KW-0436">Ligase</keyword>
<proteinExistence type="predicted"/>
<dbReference type="GO" id="GO:0016877">
    <property type="term" value="F:ligase activity, forming carbon-sulfur bonds"/>
    <property type="evidence" value="ECO:0007669"/>
    <property type="project" value="UniProtKB-ARBA"/>
</dbReference>
<dbReference type="Proteomes" id="UP000270342">
    <property type="component" value="Unassembled WGS sequence"/>
</dbReference>
<dbReference type="SUPFAM" id="SSF56801">
    <property type="entry name" value="Acetyl-CoA synthetase-like"/>
    <property type="match status" value="1"/>
</dbReference>
<dbReference type="EMBL" id="RBZU01000007">
    <property type="protein sequence ID" value="RKP53431.1"/>
    <property type="molecule type" value="Genomic_DNA"/>
</dbReference>
<evidence type="ECO:0000313" key="4">
    <source>
        <dbReference type="Proteomes" id="UP000270342"/>
    </source>
</evidence>
<dbReference type="CDD" id="cd04433">
    <property type="entry name" value="AFD_class_I"/>
    <property type="match status" value="1"/>
</dbReference>
<dbReference type="PANTHER" id="PTHR43767:SF10">
    <property type="entry name" value="SURFACTIN SYNTHASE SUBUNIT 1"/>
    <property type="match status" value="1"/>
</dbReference>
<dbReference type="Gene3D" id="3.40.50.12780">
    <property type="entry name" value="N-terminal domain of ligase-like"/>
    <property type="match status" value="1"/>
</dbReference>
<organism evidence="3 4">
    <name type="scientific">Pararobbsia silviterrae</name>
    <dbReference type="NCBI Taxonomy" id="1792498"/>
    <lineage>
        <taxon>Bacteria</taxon>
        <taxon>Pseudomonadati</taxon>
        <taxon>Pseudomonadota</taxon>
        <taxon>Betaproteobacteria</taxon>
        <taxon>Burkholderiales</taxon>
        <taxon>Burkholderiaceae</taxon>
        <taxon>Pararobbsia</taxon>
    </lineage>
</organism>
<dbReference type="InterPro" id="IPR042099">
    <property type="entry name" value="ANL_N_sf"/>
</dbReference>
<dbReference type="PANTHER" id="PTHR43767">
    <property type="entry name" value="LONG-CHAIN-FATTY-ACID--COA LIGASE"/>
    <property type="match status" value="1"/>
</dbReference>
<comment type="caution">
    <text evidence="3">The sequence shown here is derived from an EMBL/GenBank/DDBJ whole genome shotgun (WGS) entry which is preliminary data.</text>
</comment>
<dbReference type="InterPro" id="IPR020845">
    <property type="entry name" value="AMP-binding_CS"/>
</dbReference>
<reference evidence="3 4" key="1">
    <citation type="submission" date="2018-10" db="EMBL/GenBank/DDBJ databases">
        <title>Robbsia sp. DHC34, isolated from soil.</title>
        <authorList>
            <person name="Gao Z.-H."/>
            <person name="Qiu L.-H."/>
        </authorList>
    </citation>
    <scope>NUCLEOTIDE SEQUENCE [LARGE SCALE GENOMIC DNA]</scope>
    <source>
        <strain evidence="3 4">DHC34</strain>
    </source>
</reference>
<dbReference type="InterPro" id="IPR045851">
    <property type="entry name" value="AMP-bd_C_sf"/>
</dbReference>
<evidence type="ECO:0000313" key="3">
    <source>
        <dbReference type="EMBL" id="RKP53431.1"/>
    </source>
</evidence>
<dbReference type="InterPro" id="IPR025110">
    <property type="entry name" value="AMP-bd_C"/>
</dbReference>
<accession>A0A494XUP6</accession>
<protein>
    <submittedName>
        <fullName evidence="3">Long-chain fatty acid--CoA ligase</fullName>
    </submittedName>
</protein>
<dbReference type="Pfam" id="PF00501">
    <property type="entry name" value="AMP-binding"/>
    <property type="match status" value="1"/>
</dbReference>
<name>A0A494XUP6_9BURK</name>
<dbReference type="InterPro" id="IPR050237">
    <property type="entry name" value="ATP-dep_AMP-bd_enzyme"/>
</dbReference>
<sequence length="495" mass="53937">MTTDQFIAGNGCTLNIAEQVERQAKRRPAAIALITLERVWTYRELIVASHALARKLLESGVQPGHRIGVSMLQTPLHLMTVLALARIGAVSVPVHVAQPVAQRLAVVHRFGIAAIVSGRRDFALEVVPFIDLSGIDLTAPTDLPACTTGPDDPFRIVLSSGTTGEPKGVLYGHRYMLDRTRHSMQSFHVDARSRLLPMDLNFTIGFVYAIGTLLEGGSVVLGPVTTPPDMVQQVRLLGVTHWLLSPIMAEQIGALMTDDDIHFPSVEHLRMTGAKPGQKLLDMLFRRFTPNVFEHYGLTEIGALSIATPELLRRAPDSAGRIDASMTVEVVGADDQPLPAGSVGSLRVKAPFMIDGYLGELDKATSRFRNGWYYTGDFAHIDAEGLLFVAGREDNVINIGGSKFAPWDIEHVLQSHPLVREAIVFALPQSDGLPVLAAALAVSNDVSIDELHVWARSRLGPRTPARLFVVDALPRTITGKVQRERIGALLGNEQR</sequence>
<keyword evidence="4" id="KW-1185">Reference proteome</keyword>